<gene>
    <name evidence="2" type="ORF">SNR37_003175</name>
</gene>
<proteinExistence type="predicted"/>
<name>A0ABU7G330_9ALTE</name>
<reference evidence="2 3" key="2">
    <citation type="submission" date="2023-12" db="EMBL/GenBank/DDBJ databases">
        <authorList>
            <consortium name="Cladostephus spongiosus"/>
            <person name="Lorente B."/>
            <person name="Cabral C."/>
            <person name="Frias J."/>
            <person name="Faria J."/>
            <person name="Toubarro D."/>
        </authorList>
    </citation>
    <scope>NUCLEOTIDE SEQUENCE [LARGE SCALE GENOMIC DNA]</scope>
    <source>
        <strain evidence="2 3">ZMCS4</strain>
    </source>
</reference>
<feature type="region of interest" description="Disordered" evidence="1">
    <location>
        <begin position="221"/>
        <end position="241"/>
    </location>
</feature>
<protein>
    <submittedName>
        <fullName evidence="2">Uncharacterized protein</fullName>
    </submittedName>
</protein>
<reference evidence="3" key="1">
    <citation type="submission" date="2023-07" db="EMBL/GenBank/DDBJ databases">
        <title>Draft genome sequence of Agarivorans aestuarii strain ZMCS4, a CAZymes producing bacteria isolated from the marine brown algae Clodostephus spongiosus.</title>
        <authorList>
            <person name="Lorente B."/>
            <person name="Cabral C."/>
            <person name="Frias J."/>
            <person name="Faria J."/>
            <person name="Toubarro D."/>
        </authorList>
    </citation>
    <scope>NUCLEOTIDE SEQUENCE [LARGE SCALE GENOMIC DNA]</scope>
    <source>
        <strain evidence="3">ZMCS4</strain>
    </source>
</reference>
<dbReference type="RefSeq" id="WP_329774995.1">
    <property type="nucleotide sequence ID" value="NZ_JAYDYW010000006.1"/>
</dbReference>
<accession>A0ABU7G330</accession>
<sequence>MSYKYWTMIAALTLPVVWLLFEEVGSSSYPEQSSRELSGKQVTASENITLSEQASEQLNTSAIKGTEAPLNGSAPPDAQLAGLKNTEFGPSNQPQSAWSVIEYVPKQYLELERESVDRRFVSFDGDALQSLTVGESFEMLLPQLDRTFMPVVDSIQLHDNGDRTISGSYEVKNGKSYQVTFTIGHDGLFATLATPQDVYFMQGHSNQAWLISGRDQDSLKSWGHDDGVAIPQKESIQPPTS</sequence>
<evidence type="ECO:0000313" key="2">
    <source>
        <dbReference type="EMBL" id="MEE1673748.1"/>
    </source>
</evidence>
<evidence type="ECO:0000256" key="1">
    <source>
        <dbReference type="SAM" id="MobiDB-lite"/>
    </source>
</evidence>
<evidence type="ECO:0000313" key="3">
    <source>
        <dbReference type="Proteomes" id="UP001310248"/>
    </source>
</evidence>
<organism evidence="2 3">
    <name type="scientific">Agarivorans aestuarii</name>
    <dbReference type="NCBI Taxonomy" id="1563703"/>
    <lineage>
        <taxon>Bacteria</taxon>
        <taxon>Pseudomonadati</taxon>
        <taxon>Pseudomonadota</taxon>
        <taxon>Gammaproteobacteria</taxon>
        <taxon>Alteromonadales</taxon>
        <taxon>Alteromonadaceae</taxon>
        <taxon>Agarivorans</taxon>
    </lineage>
</organism>
<keyword evidence="3" id="KW-1185">Reference proteome</keyword>
<comment type="caution">
    <text evidence="2">The sequence shown here is derived from an EMBL/GenBank/DDBJ whole genome shotgun (WGS) entry which is preliminary data.</text>
</comment>
<dbReference type="EMBL" id="JAYDYW010000006">
    <property type="protein sequence ID" value="MEE1673748.1"/>
    <property type="molecule type" value="Genomic_DNA"/>
</dbReference>
<dbReference type="Proteomes" id="UP001310248">
    <property type="component" value="Unassembled WGS sequence"/>
</dbReference>